<keyword evidence="8" id="KW-1185">Reference proteome</keyword>
<evidence type="ECO:0000256" key="2">
    <source>
        <dbReference type="ARBA" id="ARBA00022475"/>
    </source>
</evidence>
<dbReference type="InterPro" id="IPR002797">
    <property type="entry name" value="Polysacc_synth"/>
</dbReference>
<feature type="transmembrane region" description="Helical" evidence="6">
    <location>
        <begin position="112"/>
        <end position="133"/>
    </location>
</feature>
<keyword evidence="4 6" id="KW-1133">Transmembrane helix</keyword>
<dbReference type="EMBL" id="CP007452">
    <property type="protein sequence ID" value="AHM57165.1"/>
    <property type="molecule type" value="Genomic_DNA"/>
</dbReference>
<dbReference type="PANTHER" id="PTHR30250:SF11">
    <property type="entry name" value="O-ANTIGEN TRANSPORTER-RELATED"/>
    <property type="match status" value="1"/>
</dbReference>
<keyword evidence="2" id="KW-1003">Cell membrane</keyword>
<feature type="transmembrane region" description="Helical" evidence="6">
    <location>
        <begin position="410"/>
        <end position="430"/>
    </location>
</feature>
<dbReference type="PANTHER" id="PTHR30250">
    <property type="entry name" value="PST FAMILY PREDICTED COLANIC ACID TRANSPORTER"/>
    <property type="match status" value="1"/>
</dbReference>
<feature type="transmembrane region" description="Helical" evidence="6">
    <location>
        <begin position="353"/>
        <end position="373"/>
    </location>
</feature>
<feature type="transmembrane region" description="Helical" evidence="6">
    <location>
        <begin position="293"/>
        <end position="314"/>
    </location>
</feature>
<feature type="transmembrane region" description="Helical" evidence="6">
    <location>
        <begin position="442"/>
        <end position="461"/>
    </location>
</feature>
<evidence type="ECO:0000256" key="3">
    <source>
        <dbReference type="ARBA" id="ARBA00022692"/>
    </source>
</evidence>
<comment type="subcellular location">
    <subcellularLocation>
        <location evidence="1">Cell membrane</location>
        <topology evidence="1">Multi-pass membrane protein</topology>
    </subcellularLocation>
</comment>
<organism evidence="7 8">
    <name type="scientific">Peptoclostridium acidaminophilum DSM 3953</name>
    <dbReference type="NCBI Taxonomy" id="1286171"/>
    <lineage>
        <taxon>Bacteria</taxon>
        <taxon>Bacillati</taxon>
        <taxon>Bacillota</taxon>
        <taxon>Clostridia</taxon>
        <taxon>Peptostreptococcales</taxon>
        <taxon>Peptoclostridiaceae</taxon>
        <taxon>Peptoclostridium</taxon>
    </lineage>
</organism>
<evidence type="ECO:0000313" key="8">
    <source>
        <dbReference type="Proteomes" id="UP000019591"/>
    </source>
</evidence>
<name>W8T8I9_PEPAC</name>
<evidence type="ECO:0000256" key="4">
    <source>
        <dbReference type="ARBA" id="ARBA00022989"/>
    </source>
</evidence>
<feature type="transmembrane region" description="Helical" evidence="6">
    <location>
        <begin position="171"/>
        <end position="190"/>
    </location>
</feature>
<proteinExistence type="predicted"/>
<dbReference type="Proteomes" id="UP000019591">
    <property type="component" value="Chromosome"/>
</dbReference>
<accession>W8T8I9</accession>
<evidence type="ECO:0000256" key="6">
    <source>
        <dbReference type="SAM" id="Phobius"/>
    </source>
</evidence>
<keyword evidence="5 6" id="KW-0472">Membrane</keyword>
<dbReference type="InterPro" id="IPR050833">
    <property type="entry name" value="Poly_Biosynth_Transport"/>
</dbReference>
<protein>
    <submittedName>
        <fullName evidence="7">Putative polysaccharide transporter protein</fullName>
    </submittedName>
</protein>
<dbReference type="eggNOG" id="COG2244">
    <property type="taxonomic scope" value="Bacteria"/>
</dbReference>
<evidence type="ECO:0000256" key="5">
    <source>
        <dbReference type="ARBA" id="ARBA00023136"/>
    </source>
</evidence>
<dbReference type="STRING" id="1286171.EAL2_c18840"/>
<feature type="transmembrane region" description="Helical" evidence="6">
    <location>
        <begin position="7"/>
        <end position="26"/>
    </location>
</feature>
<dbReference type="KEGG" id="eac:EAL2_c18840"/>
<dbReference type="GO" id="GO:0005886">
    <property type="term" value="C:plasma membrane"/>
    <property type="evidence" value="ECO:0007669"/>
    <property type="project" value="UniProtKB-SubCell"/>
</dbReference>
<dbReference type="Pfam" id="PF01943">
    <property type="entry name" value="Polysacc_synt"/>
    <property type="match status" value="1"/>
</dbReference>
<dbReference type="HOGENOM" id="CLU_022017_7_4_9"/>
<keyword evidence="3 6" id="KW-0812">Transmembrane</keyword>
<feature type="transmembrane region" description="Helical" evidence="6">
    <location>
        <begin position="145"/>
        <end position="165"/>
    </location>
</feature>
<feature type="transmembrane region" description="Helical" evidence="6">
    <location>
        <begin position="78"/>
        <end position="100"/>
    </location>
</feature>
<dbReference type="AlphaFoldDB" id="W8T8I9"/>
<evidence type="ECO:0000256" key="1">
    <source>
        <dbReference type="ARBA" id="ARBA00004651"/>
    </source>
</evidence>
<gene>
    <name evidence="7" type="ORF">EAL2_c18840</name>
</gene>
<feature type="transmembrane region" description="Helical" evidence="6">
    <location>
        <begin position="379"/>
        <end position="398"/>
    </location>
</feature>
<evidence type="ECO:0000313" key="7">
    <source>
        <dbReference type="EMBL" id="AHM57165.1"/>
    </source>
</evidence>
<reference evidence="7 8" key="1">
    <citation type="journal article" date="2014" name="Genome Announc.">
        <title>Complete Genome Sequence of Amino Acid-Utilizing Eubacterium acidaminophilum al-2 (DSM 3953).</title>
        <authorList>
            <person name="Poehlein A."/>
            <person name="Andreesen J.R."/>
            <person name="Daniel R."/>
        </authorList>
    </citation>
    <scope>NUCLEOTIDE SEQUENCE [LARGE SCALE GENOMIC DNA]</scope>
    <source>
        <strain evidence="7 8">DSM 3953</strain>
    </source>
</reference>
<feature type="transmembrane region" description="Helical" evidence="6">
    <location>
        <begin position="38"/>
        <end position="57"/>
    </location>
</feature>
<dbReference type="PATRIC" id="fig|1286171.3.peg.1832"/>
<sequence>MIRTGGIYLGLSLISNFINLILTPIYTNSLTLEEYGSYSIISSYQSLFSIFATLGIYSGMKRFFNEYEDKNRLKNIALTFSIVWGIIVVALNMIFARQLAGLVFESGARGGVYIRYVVTSSVLSCIISIYTAYYSMQYKALKASLIEIVKLALTLAFTLIFVVSYDGGITGILRSQCLSFAILLLALIWADHKNITPVWGKSELKDMLSYGVGMAGASDVLEWVLTLIDRYFLKVVAGYAAVAVYSIGYKVGMLILPLFIAPFTNALTPFKYGVYKEENGKRKLEEIFDHYNIIGWFMVLGISVYANTAIKILATEEYSQAFRIVPLIVIAYLLDGSCEFYSLGIHIEKKMALNLIIPGAATAINIALNMALIPGMGAYGAAIATIVSYFAMTVMYYFGGRAYYKMNIGLFSFLKAGIPFMMTYSLYLYFGLYELGVLAELFFNTALVAVYFIICFLFGFIPKSYVGTSISFARELFSKREVIEDED</sequence>